<reference evidence="3 4" key="1">
    <citation type="submission" date="2021-06" db="EMBL/GenBank/DDBJ databases">
        <title>Caerostris extrusa draft genome.</title>
        <authorList>
            <person name="Kono N."/>
            <person name="Arakawa K."/>
        </authorList>
    </citation>
    <scope>NUCLEOTIDE SEQUENCE [LARGE SCALE GENOMIC DNA]</scope>
</reference>
<dbReference type="InterPro" id="IPR002656">
    <property type="entry name" value="Acyl_transf_3_dom"/>
</dbReference>
<dbReference type="InterPro" id="IPR052728">
    <property type="entry name" value="O2_lipid_transport_reg"/>
</dbReference>
<keyword evidence="1" id="KW-1133">Transmembrane helix</keyword>
<keyword evidence="1" id="KW-0812">Transmembrane</keyword>
<accession>A0AAV4NRL2</accession>
<keyword evidence="4" id="KW-1185">Reference proteome</keyword>
<feature type="transmembrane region" description="Helical" evidence="1">
    <location>
        <begin position="337"/>
        <end position="357"/>
    </location>
</feature>
<gene>
    <name evidence="3" type="primary">nrf-6</name>
    <name evidence="3" type="ORF">CEXT_153781</name>
</gene>
<keyword evidence="1" id="KW-0472">Membrane</keyword>
<dbReference type="GO" id="GO:0016747">
    <property type="term" value="F:acyltransferase activity, transferring groups other than amino-acyl groups"/>
    <property type="evidence" value="ECO:0007669"/>
    <property type="project" value="InterPro"/>
</dbReference>
<comment type="caution">
    <text evidence="3">The sequence shown here is derived from an EMBL/GenBank/DDBJ whole genome shotgun (WGS) entry which is preliminary data.</text>
</comment>
<dbReference type="PANTHER" id="PTHR11161">
    <property type="entry name" value="O-ACYLTRANSFERASE"/>
    <property type="match status" value="1"/>
</dbReference>
<dbReference type="Pfam" id="PF01757">
    <property type="entry name" value="Acyl_transf_3"/>
    <property type="match status" value="1"/>
</dbReference>
<dbReference type="Proteomes" id="UP001054945">
    <property type="component" value="Unassembled WGS sequence"/>
</dbReference>
<evidence type="ECO:0000259" key="2">
    <source>
        <dbReference type="Pfam" id="PF01757"/>
    </source>
</evidence>
<proteinExistence type="predicted"/>
<dbReference type="PANTHER" id="PTHR11161:SF0">
    <property type="entry name" value="O-ACYLTRANSFERASE LIKE PROTEIN"/>
    <property type="match status" value="1"/>
</dbReference>
<sequence>MPQTGGFVFLRMYLRDINQVTQLLTKSLSINAKASRCEIKEENPTEFHKLFCHADSKDSIRHEDSTCFTTNCFQQCCDPNVSTVLLNNKFQKFKNTKISSGRHLTCLHGIRFLTISWIILGHTYYFANPQTVQNLRKALNFGKDFAFQAVINANLSVDTFSASVDCLIWRIYPLYLVVLLFTCLIYPIGYGPLWYDTISKFVEPCHKYWWRNLLFINNLYSSEENTCLLHTWYIAADFQLYLASLIVILPILRWPKFGLSMCGFFIISSSFLTAIVSYITQQKPIMLYSHPDPGEKEYYWLYIYFQAYAHTGPYCIGFLAGYLLATTPDLKFSRVKTLVAGWVAAFICSFSALYGVYEWNKGPDEPNYWIGLLYSSVNRSIWTLGVAWMIVCCATGQGGIVNHILSWDAFIPLSRLTYGAYLIHPLVQMSVYGNIRTLMPPDHFVAVWIFFGHLCTSFGIAFIMSMAF</sequence>
<feature type="transmembrane region" description="Helical" evidence="1">
    <location>
        <begin position="447"/>
        <end position="467"/>
    </location>
</feature>
<feature type="transmembrane region" description="Helical" evidence="1">
    <location>
        <begin position="232"/>
        <end position="252"/>
    </location>
</feature>
<feature type="transmembrane region" description="Helical" evidence="1">
    <location>
        <begin position="171"/>
        <end position="189"/>
    </location>
</feature>
<protein>
    <submittedName>
        <fullName evidence="3">Nose resistant to fluoxetine protein 6</fullName>
    </submittedName>
</protein>
<feature type="transmembrane region" description="Helical" evidence="1">
    <location>
        <begin position="259"/>
        <end position="279"/>
    </location>
</feature>
<feature type="domain" description="Acyltransferase 3" evidence="2">
    <location>
        <begin position="169"/>
        <end position="465"/>
    </location>
</feature>
<organism evidence="3 4">
    <name type="scientific">Caerostris extrusa</name>
    <name type="common">Bark spider</name>
    <name type="synonym">Caerostris bankana</name>
    <dbReference type="NCBI Taxonomy" id="172846"/>
    <lineage>
        <taxon>Eukaryota</taxon>
        <taxon>Metazoa</taxon>
        <taxon>Ecdysozoa</taxon>
        <taxon>Arthropoda</taxon>
        <taxon>Chelicerata</taxon>
        <taxon>Arachnida</taxon>
        <taxon>Araneae</taxon>
        <taxon>Araneomorphae</taxon>
        <taxon>Entelegynae</taxon>
        <taxon>Araneoidea</taxon>
        <taxon>Araneidae</taxon>
        <taxon>Caerostris</taxon>
    </lineage>
</organism>
<dbReference type="EMBL" id="BPLR01003541">
    <property type="protein sequence ID" value="GIX85767.1"/>
    <property type="molecule type" value="Genomic_DNA"/>
</dbReference>
<evidence type="ECO:0000313" key="3">
    <source>
        <dbReference type="EMBL" id="GIX85767.1"/>
    </source>
</evidence>
<evidence type="ECO:0000313" key="4">
    <source>
        <dbReference type="Proteomes" id="UP001054945"/>
    </source>
</evidence>
<name>A0AAV4NRL2_CAEEX</name>
<evidence type="ECO:0000256" key="1">
    <source>
        <dbReference type="SAM" id="Phobius"/>
    </source>
</evidence>
<feature type="transmembrane region" description="Helical" evidence="1">
    <location>
        <begin position="381"/>
        <end position="404"/>
    </location>
</feature>
<feature type="transmembrane region" description="Helical" evidence="1">
    <location>
        <begin position="299"/>
        <end position="325"/>
    </location>
</feature>
<feature type="transmembrane region" description="Helical" evidence="1">
    <location>
        <begin position="104"/>
        <end position="125"/>
    </location>
</feature>
<dbReference type="AlphaFoldDB" id="A0AAV4NRL2"/>